<evidence type="ECO:0008006" key="4">
    <source>
        <dbReference type="Google" id="ProtNLM"/>
    </source>
</evidence>
<feature type="chain" id="PRO_5014616446" description="Tetratricopeptide repeat protein" evidence="1">
    <location>
        <begin position="25"/>
        <end position="529"/>
    </location>
</feature>
<evidence type="ECO:0000313" key="3">
    <source>
        <dbReference type="Proteomes" id="UP000229081"/>
    </source>
</evidence>
<accession>A0A2K8MGH7</accession>
<sequence length="529" mass="56690">MKPFARSSLSAIAIACVIAAPVHAAPEGRAGPDEEKPGSLYLQCDGQPNNMTTGESAARLLGAVTLLGLFAPRPEAADASKRKRAEEGVAACTPLIEGERMEGNVSRRVDLILGRAVHHIEAKKYEAAIADAALARAEARNAGLMADPYYARSRGRASDLVEAAALYRLNRADEAREVALRGSPAIRHSVLSLLGVPQYLLDGPSLSEAETSYLTWRSRSAAVVSGLEADRLEEAGRFAEAAQVRDALVDFDRSFRPDLLNSAWLAKAAVTHALAGHADIAAERIAAARANFDKRRTEGKPESGGSEIVELLDLHAILQMAASGDLAGARRLFSARSQWVAASFGSVVETNRRLRAGAPPADLIGGLARDPEALWRERLDTRRAEVLAKDSDNKTLFWLLPGMDPASSYQAVSKQVWRTDKSKLVIKIDKPAAGSLQMEQMFLYASGDVALDAYSLHAALLAKKRGHQGFVIMPLFAGGFTSAGFKTGNRGEPGMTAALFNDADEVIADLSPLIPDPETLKAIKARQKK</sequence>
<dbReference type="RefSeq" id="WP_100280660.1">
    <property type="nucleotide sequence ID" value="NZ_CP024923.1"/>
</dbReference>
<dbReference type="AlphaFoldDB" id="A0A2K8MGH7"/>
<protein>
    <recommendedName>
        <fullName evidence="4">Tetratricopeptide repeat protein</fullName>
    </recommendedName>
</protein>
<feature type="signal peptide" evidence="1">
    <location>
        <begin position="1"/>
        <end position="24"/>
    </location>
</feature>
<organism evidence="2 3">
    <name type="scientific">Sphingomonas psychrotolerans</name>
    <dbReference type="NCBI Taxonomy" id="1327635"/>
    <lineage>
        <taxon>Bacteria</taxon>
        <taxon>Pseudomonadati</taxon>
        <taxon>Pseudomonadota</taxon>
        <taxon>Alphaproteobacteria</taxon>
        <taxon>Sphingomonadales</taxon>
        <taxon>Sphingomonadaceae</taxon>
        <taxon>Sphingomonas</taxon>
    </lineage>
</organism>
<keyword evidence="3" id="KW-1185">Reference proteome</keyword>
<dbReference type="OrthoDB" id="7502233at2"/>
<dbReference type="EMBL" id="CP024923">
    <property type="protein sequence ID" value="ATY30849.1"/>
    <property type="molecule type" value="Genomic_DNA"/>
</dbReference>
<keyword evidence="1" id="KW-0732">Signal</keyword>
<evidence type="ECO:0000256" key="1">
    <source>
        <dbReference type="SAM" id="SignalP"/>
    </source>
</evidence>
<dbReference type="KEGG" id="sphc:CVN68_01635"/>
<reference evidence="2 3" key="1">
    <citation type="submission" date="2017-11" db="EMBL/GenBank/DDBJ databases">
        <title>Complete genome sequence of Sphingomonas sp. Strain Cra20, a psychrotolerant potential plant growth promoting rhizobacteria.</title>
        <authorList>
            <person name="Luo Y."/>
        </authorList>
    </citation>
    <scope>NUCLEOTIDE SEQUENCE [LARGE SCALE GENOMIC DNA]</scope>
    <source>
        <strain evidence="2 3">Cra20</strain>
    </source>
</reference>
<evidence type="ECO:0000313" key="2">
    <source>
        <dbReference type="EMBL" id="ATY30849.1"/>
    </source>
</evidence>
<dbReference type="Proteomes" id="UP000229081">
    <property type="component" value="Chromosome"/>
</dbReference>
<gene>
    <name evidence="2" type="ORF">CVN68_01635</name>
</gene>
<proteinExistence type="predicted"/>
<name>A0A2K8MGH7_9SPHN</name>